<accession>A0A8J5LS95</accession>
<dbReference type="Proteomes" id="UP000734854">
    <property type="component" value="Unassembled WGS sequence"/>
</dbReference>
<name>A0A8J5LS95_ZINOF</name>
<proteinExistence type="predicted"/>
<evidence type="ECO:0000313" key="1">
    <source>
        <dbReference type="EMBL" id="KAG6532514.1"/>
    </source>
</evidence>
<reference evidence="1 2" key="1">
    <citation type="submission" date="2020-08" db="EMBL/GenBank/DDBJ databases">
        <title>Plant Genome Project.</title>
        <authorList>
            <person name="Zhang R.-G."/>
        </authorList>
    </citation>
    <scope>NUCLEOTIDE SEQUENCE [LARGE SCALE GENOMIC DNA]</scope>
    <source>
        <tissue evidence="1">Rhizome</tissue>
    </source>
</reference>
<dbReference type="EMBL" id="JACMSC010000002">
    <property type="protein sequence ID" value="KAG6532514.1"/>
    <property type="molecule type" value="Genomic_DNA"/>
</dbReference>
<dbReference type="InterPro" id="IPR052370">
    <property type="entry name" value="Meta-cleavage_hydrolase"/>
</dbReference>
<organism evidence="1 2">
    <name type="scientific">Zingiber officinale</name>
    <name type="common">Ginger</name>
    <name type="synonym">Amomum zingiber</name>
    <dbReference type="NCBI Taxonomy" id="94328"/>
    <lineage>
        <taxon>Eukaryota</taxon>
        <taxon>Viridiplantae</taxon>
        <taxon>Streptophyta</taxon>
        <taxon>Embryophyta</taxon>
        <taxon>Tracheophyta</taxon>
        <taxon>Spermatophyta</taxon>
        <taxon>Magnoliopsida</taxon>
        <taxon>Liliopsida</taxon>
        <taxon>Zingiberales</taxon>
        <taxon>Zingiberaceae</taxon>
        <taxon>Zingiber</taxon>
    </lineage>
</organism>
<keyword evidence="2" id="KW-1185">Reference proteome</keyword>
<evidence type="ECO:0000313" key="2">
    <source>
        <dbReference type="Proteomes" id="UP000734854"/>
    </source>
</evidence>
<comment type="caution">
    <text evidence="1">The sequence shown here is derived from an EMBL/GenBank/DDBJ whole genome shotgun (WGS) entry which is preliminary data.</text>
</comment>
<gene>
    <name evidence="1" type="ORF">ZIOFF_006360</name>
</gene>
<dbReference type="PANTHER" id="PTHR43139:SF59">
    <property type="entry name" value="ALPHA_BETA-HYDROLASES SUPERFAMILY PROTEIN"/>
    <property type="match status" value="1"/>
</dbReference>
<sequence length="316" mass="35275">MATMFPSAVERVVLCCAGVCLEERDLAEGLFVVSNADDAVEILLPQSPEKLRQLVRLYFVHPPRIMPSCFLRDYIQVMCTVYAKEKIELLHALIYERKHLVLLEIAQTWSSFLQTCSKRPSHSAPQTWSFCSADLVILLCRPGHSSLQTWSSFLQTYCSGLPLYRSVLLLWSAAVQTCPALSLCRSVLSLWSAALQACPGLLLGRSGLPLYRPTLPLCRPALSLSSAALRKPAPAGSLRLSAQVISTLSRLDENVDHMTINSTSSIMSIIYNFEDTTTGDDLQNFINDRNRTGMMIHLGWYFNDHSTCREAKNDSI</sequence>
<dbReference type="PANTHER" id="PTHR43139">
    <property type="entry name" value="SI:DKEY-122A22.2"/>
    <property type="match status" value="1"/>
</dbReference>
<protein>
    <submittedName>
        <fullName evidence="1">Uncharacterized protein</fullName>
    </submittedName>
</protein>
<dbReference type="AlphaFoldDB" id="A0A8J5LS95"/>